<dbReference type="STRING" id="1475481.GCA_000953855_01546"/>
<feature type="transmembrane region" description="Helical" evidence="1">
    <location>
        <begin position="182"/>
        <end position="199"/>
    </location>
</feature>
<feature type="transmembrane region" description="Helical" evidence="1">
    <location>
        <begin position="211"/>
        <end position="231"/>
    </location>
</feature>
<feature type="transmembrane region" description="Helical" evidence="1">
    <location>
        <begin position="238"/>
        <end position="260"/>
    </location>
</feature>
<name>A0A0K8QMW7_9GAMM</name>
<evidence type="ECO:0000259" key="2">
    <source>
        <dbReference type="Pfam" id="PF00892"/>
    </source>
</evidence>
<feature type="transmembrane region" description="Helical" evidence="1">
    <location>
        <begin position="66"/>
        <end position="89"/>
    </location>
</feature>
<keyword evidence="1" id="KW-0472">Membrane</keyword>
<gene>
    <name evidence="3" type="ORF">MBSD_n1517</name>
</gene>
<keyword evidence="4" id="KW-1185">Reference proteome</keyword>
<feature type="domain" description="EamA" evidence="2">
    <location>
        <begin position="8"/>
        <end position="136"/>
    </location>
</feature>
<protein>
    <recommendedName>
        <fullName evidence="2">EamA domain-containing protein</fullName>
    </recommendedName>
</protein>
<dbReference type="Pfam" id="PF00892">
    <property type="entry name" value="EamA"/>
    <property type="match status" value="1"/>
</dbReference>
<dbReference type="Proteomes" id="UP000253740">
    <property type="component" value="Unassembled WGS sequence"/>
</dbReference>
<dbReference type="RefSeq" id="WP_062536694.1">
    <property type="nucleotide sequence ID" value="NZ_DF970195.1"/>
</dbReference>
<proteinExistence type="predicted"/>
<keyword evidence="1" id="KW-1133">Transmembrane helix</keyword>
<organism evidence="3">
    <name type="scientific">Mizugakiibacter sediminis</name>
    <dbReference type="NCBI Taxonomy" id="1475481"/>
    <lineage>
        <taxon>Bacteria</taxon>
        <taxon>Pseudomonadati</taxon>
        <taxon>Pseudomonadota</taxon>
        <taxon>Gammaproteobacteria</taxon>
        <taxon>Lysobacterales</taxon>
        <taxon>Rhodanobacteraceae</taxon>
        <taxon>Mizugakiibacter</taxon>
    </lineage>
</organism>
<dbReference type="EMBL" id="DF970195">
    <property type="protein sequence ID" value="GAP66214.1"/>
    <property type="molecule type" value="Genomic_DNA"/>
</dbReference>
<keyword evidence="1" id="KW-0812">Transmembrane</keyword>
<dbReference type="GO" id="GO:0016020">
    <property type="term" value="C:membrane"/>
    <property type="evidence" value="ECO:0007669"/>
    <property type="project" value="InterPro"/>
</dbReference>
<feature type="transmembrane region" description="Helical" evidence="1">
    <location>
        <begin position="125"/>
        <end position="145"/>
    </location>
</feature>
<feature type="transmembrane region" description="Helical" evidence="1">
    <location>
        <begin position="266"/>
        <end position="282"/>
    </location>
</feature>
<feature type="transmembrane region" description="Helical" evidence="1">
    <location>
        <begin position="95"/>
        <end position="113"/>
    </location>
</feature>
<sequence>MSETRRATLAGFGAILLWSTLALLSRGAGRLPPWQLLACGFAVGTLATCAASALRHGPRAALARCAQPWPAFALGFGALFGFHALYFNALARAPAAQASLIVYLWPLLIALGAGARDAATRPRRALAALCGLAATALAIGADPVALAREAWFGYLLALACALVWAGYSLANARFAALPAETLIPACAATALAGAGVHLAGERWVAPNAQEWLAVLLLGVGPVGTAFLLWDAATKRGDLGLLGVAAYAAPVLSTALLVAAGLAPARAALPGAALLVALALALARPARRAA</sequence>
<evidence type="ECO:0000256" key="1">
    <source>
        <dbReference type="SAM" id="Phobius"/>
    </source>
</evidence>
<dbReference type="InterPro" id="IPR000620">
    <property type="entry name" value="EamA_dom"/>
</dbReference>
<accession>A0A0K8QMW7</accession>
<feature type="transmembrane region" description="Helical" evidence="1">
    <location>
        <begin position="151"/>
        <end position="170"/>
    </location>
</feature>
<reference evidence="3" key="1">
    <citation type="submission" date="2015-08" db="EMBL/GenBank/DDBJ databases">
        <title>Complete DNA Sequence of Pseudomonas syringae pv. actinidiae, the Causal Agent of Kiwifruit Canker Disease.</title>
        <authorList>
            <person name="Rikkerink E.H.A."/>
            <person name="Fineran P.C."/>
        </authorList>
    </citation>
    <scope>NUCLEOTIDE SEQUENCE</scope>
    <source>
        <strain evidence="3">SkMP5</strain>
    </source>
</reference>
<dbReference type="AlphaFoldDB" id="A0A0K8QMW7"/>
<dbReference type="OrthoDB" id="7065924at2"/>
<evidence type="ECO:0000313" key="4">
    <source>
        <dbReference type="Proteomes" id="UP000253740"/>
    </source>
</evidence>
<evidence type="ECO:0000313" key="3">
    <source>
        <dbReference type="EMBL" id="GAP66214.1"/>
    </source>
</evidence>
<feature type="transmembrane region" description="Helical" evidence="1">
    <location>
        <begin position="34"/>
        <end position="54"/>
    </location>
</feature>